<feature type="region of interest" description="Disordered" evidence="1">
    <location>
        <begin position="184"/>
        <end position="210"/>
    </location>
</feature>
<dbReference type="Proteomes" id="UP000237631">
    <property type="component" value="Unassembled WGS sequence"/>
</dbReference>
<sequence>MLTIAACGAAAHAVEKHHKERKAAQQVQAHNAIVNEANSVIAQHQAHHEAEQQALVDKANGIIAQQQAALQAAEEKHRLQQQQQQQQAYSPYPQHQQPYAASAYGQQPPPPTAQHLPPPAQPYQYSPAPGTPYSAPATPYSAGPPTPYSDAMTRYQQHPAASYHHIGWCSRQCGNTCNGNADSTYSQQTQSASYQSYGAPQPPPYSGYQQGYRSEIC</sequence>
<feature type="region of interest" description="Disordered" evidence="1">
    <location>
        <begin position="74"/>
        <end position="93"/>
    </location>
</feature>
<organism evidence="2 3">
    <name type="scientific">Cercospora berteroae</name>
    <dbReference type="NCBI Taxonomy" id="357750"/>
    <lineage>
        <taxon>Eukaryota</taxon>
        <taxon>Fungi</taxon>
        <taxon>Dikarya</taxon>
        <taxon>Ascomycota</taxon>
        <taxon>Pezizomycotina</taxon>
        <taxon>Dothideomycetes</taxon>
        <taxon>Dothideomycetidae</taxon>
        <taxon>Mycosphaerellales</taxon>
        <taxon>Mycosphaerellaceae</taxon>
        <taxon>Cercospora</taxon>
    </lineage>
</organism>
<evidence type="ECO:0000313" key="3">
    <source>
        <dbReference type="Proteomes" id="UP000237631"/>
    </source>
</evidence>
<gene>
    <name evidence="2" type="ORF">CBER1_07319</name>
</gene>
<dbReference type="EMBL" id="PNEN01000467">
    <property type="protein sequence ID" value="PPJ58272.1"/>
    <property type="molecule type" value="Genomic_DNA"/>
</dbReference>
<evidence type="ECO:0000256" key="1">
    <source>
        <dbReference type="SAM" id="MobiDB-lite"/>
    </source>
</evidence>
<keyword evidence="3" id="KW-1185">Reference proteome</keyword>
<evidence type="ECO:0000313" key="2">
    <source>
        <dbReference type="EMBL" id="PPJ58272.1"/>
    </source>
</evidence>
<name>A0A2S6CEV3_9PEZI</name>
<dbReference type="AlphaFoldDB" id="A0A2S6CEV3"/>
<dbReference type="OrthoDB" id="3650253at2759"/>
<reference evidence="3" key="1">
    <citation type="journal article" date="2017" name="bioRxiv">
        <title>Conservation of a gene cluster reveals novel cercosporin biosynthetic mechanisms and extends production to the genus Colletotrichum.</title>
        <authorList>
            <person name="de Jonge R."/>
            <person name="Ebert M.K."/>
            <person name="Huitt-Roehl C.R."/>
            <person name="Pal P."/>
            <person name="Suttle J.C."/>
            <person name="Spanner R.E."/>
            <person name="Neubauer J.D."/>
            <person name="Jurick W.M.II."/>
            <person name="Stott K.A."/>
            <person name="Secor G.A."/>
            <person name="Thomma B.P.H.J."/>
            <person name="Van de Peer Y."/>
            <person name="Townsend C.A."/>
            <person name="Bolton M.D."/>
        </authorList>
    </citation>
    <scope>NUCLEOTIDE SEQUENCE [LARGE SCALE GENOMIC DNA]</scope>
    <source>
        <strain evidence="3">CBS538.71</strain>
    </source>
</reference>
<proteinExistence type="predicted"/>
<feature type="compositionally biased region" description="Low complexity" evidence="1">
    <location>
        <begin position="184"/>
        <end position="199"/>
    </location>
</feature>
<protein>
    <submittedName>
        <fullName evidence="2">Uncharacterized protein</fullName>
    </submittedName>
</protein>
<feature type="compositionally biased region" description="Pro residues" evidence="1">
    <location>
        <begin position="107"/>
        <end position="121"/>
    </location>
</feature>
<feature type="region of interest" description="Disordered" evidence="1">
    <location>
        <begin position="100"/>
        <end position="152"/>
    </location>
</feature>
<comment type="caution">
    <text evidence="2">The sequence shown here is derived from an EMBL/GenBank/DDBJ whole genome shotgun (WGS) entry which is preliminary data.</text>
</comment>
<feature type="compositionally biased region" description="Low complexity" evidence="1">
    <location>
        <begin position="80"/>
        <end position="93"/>
    </location>
</feature>
<accession>A0A2S6CEV3</accession>